<evidence type="ECO:0000256" key="2">
    <source>
        <dbReference type="ARBA" id="ARBA00007935"/>
    </source>
</evidence>
<dbReference type="PANTHER" id="PTHR30472:SF24">
    <property type="entry name" value="FERRIC ENTEROBACTIN TRANSPORT SYSTEM PERMEASE PROTEIN FEPG"/>
    <property type="match status" value="1"/>
</dbReference>
<keyword evidence="3" id="KW-0813">Transport</keyword>
<keyword evidence="10" id="KW-1185">Reference proteome</keyword>
<proteinExistence type="inferred from homology"/>
<dbReference type="PANTHER" id="PTHR30472">
    <property type="entry name" value="FERRIC ENTEROBACTIN TRANSPORT SYSTEM PERMEASE PROTEIN"/>
    <property type="match status" value="1"/>
</dbReference>
<dbReference type="Pfam" id="PF01032">
    <property type="entry name" value="FecCD"/>
    <property type="match status" value="1"/>
</dbReference>
<gene>
    <name evidence="9" type="ordered locus">Snas_5335</name>
</gene>
<name>D3PUU5_STANL</name>
<dbReference type="EMBL" id="CP001778">
    <property type="protein sequence ID" value="ADD44969.1"/>
    <property type="molecule type" value="Genomic_DNA"/>
</dbReference>
<dbReference type="eggNOG" id="COG4779">
    <property type="taxonomic scope" value="Bacteria"/>
</dbReference>
<evidence type="ECO:0000313" key="10">
    <source>
        <dbReference type="Proteomes" id="UP000000844"/>
    </source>
</evidence>
<comment type="similarity">
    <text evidence="2">Belongs to the binding-protein-dependent transport system permease family. FecCD subfamily.</text>
</comment>
<evidence type="ECO:0000256" key="8">
    <source>
        <dbReference type="SAM" id="Phobius"/>
    </source>
</evidence>
<feature type="transmembrane region" description="Helical" evidence="8">
    <location>
        <begin position="31"/>
        <end position="52"/>
    </location>
</feature>
<protein>
    <submittedName>
        <fullName evidence="9">Transport system permease protein</fullName>
    </submittedName>
</protein>
<evidence type="ECO:0000256" key="4">
    <source>
        <dbReference type="ARBA" id="ARBA00022475"/>
    </source>
</evidence>
<comment type="subcellular location">
    <subcellularLocation>
        <location evidence="1">Cell membrane</location>
        <topology evidence="1">Multi-pass membrane protein</topology>
    </subcellularLocation>
</comment>
<dbReference type="InterPro" id="IPR000522">
    <property type="entry name" value="ABC_transptr_permease_BtuC"/>
</dbReference>
<evidence type="ECO:0000256" key="1">
    <source>
        <dbReference type="ARBA" id="ARBA00004651"/>
    </source>
</evidence>
<sequence>MTTTLHRDRTRRSLVFRLGTPEVSGMLRIRLLACCVGLAAVTVLLLLTGIALGDFPLTLSDVATALLGLGDRGNMLIVHELRLPRAMLGLLAGAAFAMSGAVFQTMTRNPLASPDMIGISAGASTAVVAGLVLGIGSQLGTQVLGLIGGLAGALVIYLLAWRRGTTGYRIVLVGIGVSWMCVATTDYLLSIAYPWQAHKAVGWLVGSLNDRTWDHAVTLMWAMAVLVPATVMLSRWSRDLQLGDRVAIVLGTPLQLARLLLVVTGVGLVAFATAATGPILFVALAAPQIARRLAGMAWPPLLASGLTGSAMVLAADLVVRKLVPLVLPTGSPLPVGVATAALAAPVLLWLLVRTNRSGSGG</sequence>
<feature type="transmembrane region" description="Helical" evidence="8">
    <location>
        <begin position="116"/>
        <end position="136"/>
    </location>
</feature>
<dbReference type="KEGG" id="sna:Snas_5335"/>
<dbReference type="Proteomes" id="UP000000844">
    <property type="component" value="Chromosome"/>
</dbReference>
<feature type="transmembrane region" description="Helical" evidence="8">
    <location>
        <begin position="298"/>
        <end position="319"/>
    </location>
</feature>
<dbReference type="Gene3D" id="1.10.3470.10">
    <property type="entry name" value="ABC transporter involved in vitamin B12 uptake, BtuC"/>
    <property type="match status" value="1"/>
</dbReference>
<reference evidence="9 10" key="1">
    <citation type="journal article" date="2009" name="Stand. Genomic Sci.">
        <title>Complete genome sequence of Stackebrandtia nassauensis type strain (LLR-40K-21).</title>
        <authorList>
            <person name="Munk C."/>
            <person name="Lapidus A."/>
            <person name="Copeland A."/>
            <person name="Jando M."/>
            <person name="Mayilraj S."/>
            <person name="Glavina Del Rio T."/>
            <person name="Nolan M."/>
            <person name="Chen F."/>
            <person name="Lucas S."/>
            <person name="Tice H."/>
            <person name="Cheng J.F."/>
            <person name="Han C."/>
            <person name="Detter J.C."/>
            <person name="Bruce D."/>
            <person name="Goodwin L."/>
            <person name="Chain P."/>
            <person name="Pitluck S."/>
            <person name="Goker M."/>
            <person name="Ovchinikova G."/>
            <person name="Pati A."/>
            <person name="Ivanova N."/>
            <person name="Mavromatis K."/>
            <person name="Chen A."/>
            <person name="Palaniappan K."/>
            <person name="Land M."/>
            <person name="Hauser L."/>
            <person name="Chang Y.J."/>
            <person name="Jeffries C.D."/>
            <person name="Bristow J."/>
            <person name="Eisen J.A."/>
            <person name="Markowitz V."/>
            <person name="Hugenholtz P."/>
            <person name="Kyrpides N.C."/>
            <person name="Klenk H.P."/>
        </authorList>
    </citation>
    <scope>NUCLEOTIDE SEQUENCE [LARGE SCALE GENOMIC DNA]</scope>
    <source>
        <strain evidence="10">DSM 44728 / CIP 108903 / NRRL B-16338 / NBRC 102104 / LLR-40K-21</strain>
    </source>
</reference>
<dbReference type="SUPFAM" id="SSF81345">
    <property type="entry name" value="ABC transporter involved in vitamin B12 uptake, BtuC"/>
    <property type="match status" value="1"/>
</dbReference>
<organism evidence="9 10">
    <name type="scientific">Stackebrandtia nassauensis (strain DSM 44728 / CIP 108903 / NRRL B-16338 / NBRC 102104 / LLR-40K-21)</name>
    <dbReference type="NCBI Taxonomy" id="446470"/>
    <lineage>
        <taxon>Bacteria</taxon>
        <taxon>Bacillati</taxon>
        <taxon>Actinomycetota</taxon>
        <taxon>Actinomycetes</taxon>
        <taxon>Glycomycetales</taxon>
        <taxon>Glycomycetaceae</taxon>
        <taxon>Stackebrandtia</taxon>
    </lineage>
</organism>
<evidence type="ECO:0000256" key="5">
    <source>
        <dbReference type="ARBA" id="ARBA00022692"/>
    </source>
</evidence>
<accession>D3PUU5</accession>
<dbReference type="AlphaFoldDB" id="D3PUU5"/>
<dbReference type="RefSeq" id="WP_013020540.1">
    <property type="nucleotide sequence ID" value="NC_013947.1"/>
</dbReference>
<dbReference type="GO" id="GO:0022857">
    <property type="term" value="F:transmembrane transporter activity"/>
    <property type="evidence" value="ECO:0007669"/>
    <property type="project" value="InterPro"/>
</dbReference>
<dbReference type="GO" id="GO:0005886">
    <property type="term" value="C:plasma membrane"/>
    <property type="evidence" value="ECO:0007669"/>
    <property type="project" value="UniProtKB-SubCell"/>
</dbReference>
<evidence type="ECO:0000256" key="6">
    <source>
        <dbReference type="ARBA" id="ARBA00022989"/>
    </source>
</evidence>
<keyword evidence="7 8" id="KW-0472">Membrane</keyword>
<dbReference type="GO" id="GO:0033214">
    <property type="term" value="P:siderophore-iron import into cell"/>
    <property type="evidence" value="ECO:0007669"/>
    <property type="project" value="TreeGrafter"/>
</dbReference>
<dbReference type="CDD" id="cd06550">
    <property type="entry name" value="TM_ABC_iron-siderophores_like"/>
    <property type="match status" value="1"/>
</dbReference>
<keyword evidence="5 8" id="KW-0812">Transmembrane</keyword>
<feature type="transmembrane region" description="Helical" evidence="8">
    <location>
        <begin position="172"/>
        <end position="195"/>
    </location>
</feature>
<keyword evidence="6 8" id="KW-1133">Transmembrane helix</keyword>
<feature type="transmembrane region" description="Helical" evidence="8">
    <location>
        <begin position="86"/>
        <end position="104"/>
    </location>
</feature>
<evidence type="ECO:0000313" key="9">
    <source>
        <dbReference type="EMBL" id="ADD44969.1"/>
    </source>
</evidence>
<feature type="transmembrane region" description="Helical" evidence="8">
    <location>
        <begin position="142"/>
        <end position="160"/>
    </location>
</feature>
<keyword evidence="4" id="KW-1003">Cell membrane</keyword>
<evidence type="ECO:0000256" key="7">
    <source>
        <dbReference type="ARBA" id="ARBA00023136"/>
    </source>
</evidence>
<evidence type="ECO:0000256" key="3">
    <source>
        <dbReference type="ARBA" id="ARBA00022448"/>
    </source>
</evidence>
<feature type="transmembrane region" description="Helical" evidence="8">
    <location>
        <begin position="269"/>
        <end position="286"/>
    </location>
</feature>
<dbReference type="HOGENOM" id="CLU_013016_1_1_11"/>
<dbReference type="InterPro" id="IPR037294">
    <property type="entry name" value="ABC_BtuC-like"/>
</dbReference>
<feature type="transmembrane region" description="Helical" evidence="8">
    <location>
        <begin position="331"/>
        <end position="352"/>
    </location>
</feature>
<dbReference type="STRING" id="446470.Snas_5335"/>